<evidence type="ECO:0000256" key="1">
    <source>
        <dbReference type="SAM" id="MobiDB-lite"/>
    </source>
</evidence>
<protein>
    <submittedName>
        <fullName evidence="2">Uncharacterized protein</fullName>
    </submittedName>
</protein>
<dbReference type="AlphaFoldDB" id="A0AAV0W216"/>
<dbReference type="EMBL" id="CARXXK010000001">
    <property type="protein sequence ID" value="CAI6349843.1"/>
    <property type="molecule type" value="Genomic_DNA"/>
</dbReference>
<gene>
    <name evidence="2" type="ORF">MEUPH1_LOCUS6364</name>
</gene>
<evidence type="ECO:0000313" key="3">
    <source>
        <dbReference type="Proteomes" id="UP001160148"/>
    </source>
</evidence>
<reference evidence="2 3" key="1">
    <citation type="submission" date="2023-01" db="EMBL/GenBank/DDBJ databases">
        <authorList>
            <person name="Whitehead M."/>
        </authorList>
    </citation>
    <scope>NUCLEOTIDE SEQUENCE [LARGE SCALE GENOMIC DNA]</scope>
</reference>
<dbReference type="Proteomes" id="UP001160148">
    <property type="component" value="Unassembled WGS sequence"/>
</dbReference>
<comment type="caution">
    <text evidence="2">The sequence shown here is derived from an EMBL/GenBank/DDBJ whole genome shotgun (WGS) entry which is preliminary data.</text>
</comment>
<name>A0AAV0W216_9HEMI</name>
<feature type="region of interest" description="Disordered" evidence="1">
    <location>
        <begin position="50"/>
        <end position="78"/>
    </location>
</feature>
<proteinExistence type="predicted"/>
<keyword evidence="3" id="KW-1185">Reference proteome</keyword>
<evidence type="ECO:0000313" key="2">
    <source>
        <dbReference type="EMBL" id="CAI6349843.1"/>
    </source>
</evidence>
<sequence>MTMTTVSTAEKSKRWNVNGFEGKREKRKSLIKVTGHDDRPVEAATVKSTGPKHINSKAGDKGQPAVIGRSSSTSCGTRRSVATITRVGDQMANPNLKMTALVPFTPRTRTQPRRTSTDSKCTTKKWKCNEVIEDEPATDQSNSIGTIWQDITLPTRLPKVPVPKPVLFGTVPVPAKYHTPIDPVTKLFLKMTSNDRWRRRPADKCTKPFFT</sequence>
<accession>A0AAV0W216</accession>
<feature type="compositionally biased region" description="Low complexity" evidence="1">
    <location>
        <begin position="68"/>
        <end position="78"/>
    </location>
</feature>
<organism evidence="2 3">
    <name type="scientific">Macrosiphum euphorbiae</name>
    <name type="common">potato aphid</name>
    <dbReference type="NCBI Taxonomy" id="13131"/>
    <lineage>
        <taxon>Eukaryota</taxon>
        <taxon>Metazoa</taxon>
        <taxon>Ecdysozoa</taxon>
        <taxon>Arthropoda</taxon>
        <taxon>Hexapoda</taxon>
        <taxon>Insecta</taxon>
        <taxon>Pterygota</taxon>
        <taxon>Neoptera</taxon>
        <taxon>Paraneoptera</taxon>
        <taxon>Hemiptera</taxon>
        <taxon>Sternorrhyncha</taxon>
        <taxon>Aphidomorpha</taxon>
        <taxon>Aphidoidea</taxon>
        <taxon>Aphididae</taxon>
        <taxon>Macrosiphini</taxon>
        <taxon>Macrosiphum</taxon>
    </lineage>
</organism>